<name>A0A2A3YV83_BREAU</name>
<reference evidence="6 8" key="1">
    <citation type="journal article" date="2017" name="Elife">
        <title>Extensive horizontal gene transfer in cheese-associated bacteria.</title>
        <authorList>
            <person name="Bonham K.S."/>
            <person name="Wolfe B.E."/>
            <person name="Dutton R.J."/>
        </authorList>
    </citation>
    <scope>NUCLEOTIDE SEQUENCE [LARGE SCALE GENOMIC DNA]</scope>
    <source>
        <strain evidence="6 8">962_8</strain>
    </source>
</reference>
<dbReference type="EMBL" id="CP025334">
    <property type="protein sequence ID" value="AZT97751.1"/>
    <property type="molecule type" value="Genomic_DNA"/>
</dbReference>
<accession>A0A2A3YV83</accession>
<evidence type="ECO:0000313" key="7">
    <source>
        <dbReference type="EMBL" id="SMX90300.1"/>
    </source>
</evidence>
<evidence type="ECO:0000256" key="2">
    <source>
        <dbReference type="ARBA" id="ARBA00023125"/>
    </source>
</evidence>
<dbReference type="EMBL" id="NRGQ01000007">
    <property type="protein sequence ID" value="PCC43193.1"/>
    <property type="molecule type" value="Genomic_DNA"/>
</dbReference>
<keyword evidence="2" id="KW-0238">DNA-binding</keyword>
<dbReference type="InterPro" id="IPR046335">
    <property type="entry name" value="LacI/GalR-like_sensor"/>
</dbReference>
<dbReference type="SUPFAM" id="SSF53822">
    <property type="entry name" value="Periplasmic binding protein-like I"/>
    <property type="match status" value="1"/>
</dbReference>
<sequence length="333" mass="34206">MAATLADVAKAAGVSLATASRVFGGPEKVSEATRQKVTKAAESLGYVANSTARALATGSSGLLGMVIPDLSSSYFAPLISAVQTEVEESGCELIIVDSRGKTDVEVEIAQRLHGRVDGLILASPRSSAQALSAVANRIPLVTVNRELPGISSVSIDVTAGLTKLCALLIKRGHRRIAYIGGPPGSMSDATRFATISSAMRSVGGTAFKLGPIDPNAQAGAHSFSDVREVKATAVIAYNALVAHGLILAVTEAGLAVPHNLAVAAADDLTDIGLGLPNMTAITQPINTAGRLAGQMLFAHSRGRLQRNDEAATESISGVQRIVLPTRLVLGDTA</sequence>
<reference evidence="5 10" key="3">
    <citation type="submission" date="2017-12" db="EMBL/GenBank/DDBJ databases">
        <authorList>
            <person name="Levesque S."/>
        </authorList>
    </citation>
    <scope>NUCLEOTIDE SEQUENCE [LARGE SCALE GENOMIC DNA]</scope>
    <source>
        <strain evidence="5 10">SMQ-1420</strain>
    </source>
</reference>
<proteinExistence type="predicted"/>
<organism evidence="6 8">
    <name type="scientific">Brevibacterium aurantiacum</name>
    <dbReference type="NCBI Taxonomy" id="273384"/>
    <lineage>
        <taxon>Bacteria</taxon>
        <taxon>Bacillati</taxon>
        <taxon>Actinomycetota</taxon>
        <taxon>Actinomycetes</taxon>
        <taxon>Micrococcales</taxon>
        <taxon>Brevibacteriaceae</taxon>
        <taxon>Brevibacterium</taxon>
    </lineage>
</organism>
<reference evidence="7 9" key="2">
    <citation type="submission" date="2017-03" db="EMBL/GenBank/DDBJ databases">
        <authorList>
            <person name="Afonso C.L."/>
            <person name="Miller P.J."/>
            <person name="Scott M.A."/>
            <person name="Spackman E."/>
            <person name="Goraichik I."/>
            <person name="Dimitrov K.M."/>
            <person name="Suarez D.L."/>
            <person name="Swayne D.E."/>
        </authorList>
    </citation>
    <scope>NUCLEOTIDE SEQUENCE [LARGE SCALE GENOMIC DNA]</scope>
    <source>
        <strain evidence="7">6</strain>
        <strain evidence="9">6(3)</strain>
    </source>
</reference>
<reference evidence="5 10" key="4">
    <citation type="submission" date="2019-01" db="EMBL/GenBank/DDBJ databases">
        <title>Comparative genomic analysis of Brevibacterium aurantiacum sheds light on its evolution and its adaptation to smear-ripened cheeses.</title>
        <authorList>
            <person name="Moineau S."/>
        </authorList>
    </citation>
    <scope>NUCLEOTIDE SEQUENCE [LARGE SCALE GENOMIC DNA]</scope>
    <source>
        <strain evidence="5 10">SMQ-1420</strain>
    </source>
</reference>
<dbReference type="Pfam" id="PF13377">
    <property type="entry name" value="Peripla_BP_3"/>
    <property type="match status" value="1"/>
</dbReference>
<keyword evidence="1" id="KW-0805">Transcription regulation</keyword>
<dbReference type="Gene3D" id="1.10.260.40">
    <property type="entry name" value="lambda repressor-like DNA-binding domains"/>
    <property type="match status" value="1"/>
</dbReference>
<dbReference type="PANTHER" id="PTHR30146">
    <property type="entry name" value="LACI-RELATED TRANSCRIPTIONAL REPRESSOR"/>
    <property type="match status" value="1"/>
</dbReference>
<dbReference type="CDD" id="cd06267">
    <property type="entry name" value="PBP1_LacI_sugar_binding-like"/>
    <property type="match status" value="1"/>
</dbReference>
<dbReference type="EMBL" id="FXYZ01000011">
    <property type="protein sequence ID" value="SMX90300.1"/>
    <property type="molecule type" value="Genomic_DNA"/>
</dbReference>
<protein>
    <submittedName>
        <fullName evidence="5">LacI family transcriptional regulator</fullName>
    </submittedName>
    <submittedName>
        <fullName evidence="7">Transcriptional regulator, LacI family</fullName>
    </submittedName>
</protein>
<dbReference type="InterPro" id="IPR010982">
    <property type="entry name" value="Lambda_DNA-bd_dom_sf"/>
</dbReference>
<gene>
    <name evidence="7" type="ORF">BAURA63_02578</name>
    <name evidence="6" type="ORF">CIK65_07800</name>
    <name evidence="5" type="ORF">CXR27_12675</name>
</gene>
<dbReference type="CDD" id="cd01392">
    <property type="entry name" value="HTH_LacI"/>
    <property type="match status" value="1"/>
</dbReference>
<dbReference type="RefSeq" id="WP_096177818.1">
    <property type="nucleotide sequence ID" value="NZ_CP025331.1"/>
</dbReference>
<dbReference type="Proteomes" id="UP000218620">
    <property type="component" value="Unassembled WGS sequence"/>
</dbReference>
<evidence type="ECO:0000313" key="8">
    <source>
        <dbReference type="Proteomes" id="UP000218620"/>
    </source>
</evidence>
<dbReference type="Pfam" id="PF00356">
    <property type="entry name" value="LacI"/>
    <property type="match status" value="1"/>
</dbReference>
<dbReference type="GO" id="GO:0000976">
    <property type="term" value="F:transcription cis-regulatory region binding"/>
    <property type="evidence" value="ECO:0007669"/>
    <property type="project" value="TreeGrafter"/>
</dbReference>
<dbReference type="SUPFAM" id="SSF47413">
    <property type="entry name" value="lambda repressor-like DNA-binding domains"/>
    <property type="match status" value="1"/>
</dbReference>
<evidence type="ECO:0000313" key="10">
    <source>
        <dbReference type="Proteomes" id="UP000282731"/>
    </source>
</evidence>
<dbReference type="PANTHER" id="PTHR30146:SF138">
    <property type="entry name" value="TRANSCRIPTIONAL REGULATORY PROTEIN"/>
    <property type="match status" value="1"/>
</dbReference>
<evidence type="ECO:0000313" key="5">
    <source>
        <dbReference type="EMBL" id="AZT97751.1"/>
    </source>
</evidence>
<accession>A0A2H1JS29</accession>
<evidence type="ECO:0000313" key="9">
    <source>
        <dbReference type="Proteomes" id="UP000234327"/>
    </source>
</evidence>
<evidence type="ECO:0000256" key="3">
    <source>
        <dbReference type="ARBA" id="ARBA00023163"/>
    </source>
</evidence>
<dbReference type="AlphaFoldDB" id="A0A2A3YV83"/>
<evidence type="ECO:0000256" key="1">
    <source>
        <dbReference type="ARBA" id="ARBA00023015"/>
    </source>
</evidence>
<feature type="domain" description="HTH lacI-type" evidence="4">
    <location>
        <begin position="3"/>
        <end position="57"/>
    </location>
</feature>
<dbReference type="Proteomes" id="UP000234327">
    <property type="component" value="Unassembled WGS sequence"/>
</dbReference>
<evidence type="ECO:0000313" key="6">
    <source>
        <dbReference type="EMBL" id="PCC43193.1"/>
    </source>
</evidence>
<dbReference type="Proteomes" id="UP000282731">
    <property type="component" value="Chromosome"/>
</dbReference>
<keyword evidence="3" id="KW-0804">Transcription</keyword>
<dbReference type="InterPro" id="IPR028082">
    <property type="entry name" value="Peripla_BP_I"/>
</dbReference>
<dbReference type="Gene3D" id="3.40.50.2300">
    <property type="match status" value="2"/>
</dbReference>
<dbReference type="InterPro" id="IPR000843">
    <property type="entry name" value="HTH_LacI"/>
</dbReference>
<dbReference type="PROSITE" id="PS50932">
    <property type="entry name" value="HTH_LACI_2"/>
    <property type="match status" value="1"/>
</dbReference>
<dbReference type="GO" id="GO:0003700">
    <property type="term" value="F:DNA-binding transcription factor activity"/>
    <property type="evidence" value="ECO:0007669"/>
    <property type="project" value="TreeGrafter"/>
</dbReference>
<dbReference type="SMART" id="SM00354">
    <property type="entry name" value="HTH_LACI"/>
    <property type="match status" value="1"/>
</dbReference>
<evidence type="ECO:0000259" key="4">
    <source>
        <dbReference type="PROSITE" id="PS50932"/>
    </source>
</evidence>